<evidence type="ECO:0000313" key="2">
    <source>
        <dbReference type="Proteomes" id="UP001165293"/>
    </source>
</evidence>
<gene>
    <name evidence="1" type="ORF">LK996_11230</name>
</gene>
<organism evidence="1 2">
    <name type="scientific">Noviluteimonas lactosilytica</name>
    <dbReference type="NCBI Taxonomy" id="2888523"/>
    <lineage>
        <taxon>Bacteria</taxon>
        <taxon>Pseudomonadati</taxon>
        <taxon>Pseudomonadota</taxon>
        <taxon>Gammaproteobacteria</taxon>
        <taxon>Lysobacterales</taxon>
        <taxon>Lysobacteraceae</taxon>
        <taxon>Noviluteimonas</taxon>
    </lineage>
</organism>
<proteinExistence type="predicted"/>
<evidence type="ECO:0000313" key="1">
    <source>
        <dbReference type="EMBL" id="MCC8363641.1"/>
    </source>
</evidence>
<accession>A0ABS8JJ89</accession>
<protein>
    <submittedName>
        <fullName evidence="1">DUF1289 domain-containing protein</fullName>
    </submittedName>
</protein>
<dbReference type="Proteomes" id="UP001165293">
    <property type="component" value="Unassembled WGS sequence"/>
</dbReference>
<dbReference type="PANTHER" id="PTHR35175:SF2">
    <property type="entry name" value="DUF1289 DOMAIN-CONTAINING PROTEIN"/>
    <property type="match status" value="1"/>
</dbReference>
<keyword evidence="2" id="KW-1185">Reference proteome</keyword>
<dbReference type="InterPro" id="IPR010710">
    <property type="entry name" value="DUF1289"/>
</dbReference>
<sequence length="64" mass="7319">MYSPTFRPVLSPCVGVCRLDEQGVLCLGCRRTTAEIARWGQMSDDERLRMMEVVLPMRESLAEQ</sequence>
<dbReference type="Pfam" id="PF06945">
    <property type="entry name" value="DUF1289"/>
    <property type="match status" value="1"/>
</dbReference>
<dbReference type="EMBL" id="JAJGAK010000002">
    <property type="protein sequence ID" value="MCC8363641.1"/>
    <property type="molecule type" value="Genomic_DNA"/>
</dbReference>
<dbReference type="PANTHER" id="PTHR35175">
    <property type="entry name" value="DUF1289 DOMAIN-CONTAINING PROTEIN"/>
    <property type="match status" value="1"/>
</dbReference>
<reference evidence="1" key="1">
    <citation type="submission" date="2021-10" db="EMBL/GenBank/DDBJ databases">
        <authorList>
            <person name="Lyu M."/>
            <person name="Wang X."/>
            <person name="Meng X."/>
            <person name="Xu K."/>
        </authorList>
    </citation>
    <scope>NUCLEOTIDE SEQUENCE</scope>
    <source>
        <strain evidence="1">A6</strain>
    </source>
</reference>
<comment type="caution">
    <text evidence="1">The sequence shown here is derived from an EMBL/GenBank/DDBJ whole genome shotgun (WGS) entry which is preliminary data.</text>
</comment>
<name>A0ABS8JJ89_9GAMM</name>